<comment type="caution">
    <text evidence="3">The sequence shown here is derived from an EMBL/GenBank/DDBJ whole genome shotgun (WGS) entry which is preliminary data.</text>
</comment>
<evidence type="ECO:0000256" key="1">
    <source>
        <dbReference type="ARBA" id="ARBA00023239"/>
    </source>
</evidence>
<protein>
    <submittedName>
        <fullName evidence="3">Alpha/beta fold hydrolase</fullName>
    </submittedName>
</protein>
<dbReference type="InterPro" id="IPR029058">
    <property type="entry name" value="AB_hydrolase_fold"/>
</dbReference>
<evidence type="ECO:0000313" key="3">
    <source>
        <dbReference type="EMBL" id="MDL5377473.1"/>
    </source>
</evidence>
<dbReference type="Pfam" id="PF12697">
    <property type="entry name" value="Abhydrolase_6"/>
    <property type="match status" value="1"/>
</dbReference>
<feature type="domain" description="AB hydrolase-1" evidence="2">
    <location>
        <begin position="20"/>
        <end position="244"/>
    </location>
</feature>
<reference evidence="3 4" key="1">
    <citation type="submission" date="2023-06" db="EMBL/GenBank/DDBJ databases">
        <title>Influencing factors and mechanism of Cr(VI) reduction by facultative anaerobic Exiguobacterium sp. PY14.</title>
        <authorList>
            <person name="Zou L."/>
        </authorList>
    </citation>
    <scope>NUCLEOTIDE SEQUENCE [LARGE SCALE GENOMIC DNA]</scope>
    <source>
        <strain evidence="3 4">PY14</strain>
    </source>
</reference>
<dbReference type="InterPro" id="IPR000073">
    <property type="entry name" value="AB_hydrolase_1"/>
</dbReference>
<keyword evidence="1" id="KW-0456">Lyase</keyword>
<keyword evidence="4" id="KW-1185">Reference proteome</keyword>
<dbReference type="Proteomes" id="UP001230807">
    <property type="component" value="Unassembled WGS sequence"/>
</dbReference>
<evidence type="ECO:0000259" key="2">
    <source>
        <dbReference type="Pfam" id="PF12697"/>
    </source>
</evidence>
<evidence type="ECO:0000313" key="4">
    <source>
        <dbReference type="Proteomes" id="UP001230807"/>
    </source>
</evidence>
<organism evidence="3 4">
    <name type="scientific">Exiguobacterium mexicanum</name>
    <dbReference type="NCBI Taxonomy" id="340146"/>
    <lineage>
        <taxon>Bacteria</taxon>
        <taxon>Bacillati</taxon>
        <taxon>Bacillota</taxon>
        <taxon>Bacilli</taxon>
        <taxon>Bacillales</taxon>
        <taxon>Bacillales Family XII. Incertae Sedis</taxon>
        <taxon>Exiguobacterium</taxon>
    </lineage>
</organism>
<proteinExistence type="predicted"/>
<name>A0ABT7MQI9_9BACL</name>
<dbReference type="Gene3D" id="3.40.50.1820">
    <property type="entry name" value="alpha/beta hydrolase"/>
    <property type="match status" value="1"/>
</dbReference>
<accession>A0ABT7MQI9</accession>
<dbReference type="SUPFAM" id="SSF53474">
    <property type="entry name" value="alpha/beta-Hydrolases"/>
    <property type="match status" value="1"/>
</dbReference>
<sequence>MRSLRGVSYEVLERGNGRPVLLLHGFTGNAGWLSRFPELPVRLVAPTLLQHGETGHQPIKRAKMSQQVRDLSTLLDTDKGPWTVVGYSLGGRIGMTLAAHDDRVTHFIGISTTPGLSAAERRQRRLQDEQLAEFIERAGLEAFVDRWEQLPLWHQTDEMRAALRPERLAQHPAALADSLRSIGTGSMPSLWSCLDRLPRTDLIVGEHDIKFQQIARNMRVIRPDIEIHEISDASHAPHVENAQKFGTMIEKLILGGI</sequence>
<dbReference type="PANTHER" id="PTHR42916:SF1">
    <property type="entry name" value="PROTEIN PHYLLO, CHLOROPLASTIC"/>
    <property type="match status" value="1"/>
</dbReference>
<dbReference type="EMBL" id="JASWER010000008">
    <property type="protein sequence ID" value="MDL5377473.1"/>
    <property type="molecule type" value="Genomic_DNA"/>
</dbReference>
<dbReference type="GO" id="GO:0016787">
    <property type="term" value="F:hydrolase activity"/>
    <property type="evidence" value="ECO:0007669"/>
    <property type="project" value="UniProtKB-KW"/>
</dbReference>
<gene>
    <name evidence="3" type="ORF">QR695_10695</name>
</gene>
<keyword evidence="3" id="KW-0378">Hydrolase</keyword>
<dbReference type="RefSeq" id="WP_214719923.1">
    <property type="nucleotide sequence ID" value="NZ_CP183077.1"/>
</dbReference>
<dbReference type="PANTHER" id="PTHR42916">
    <property type="entry name" value="2-SUCCINYL-5-ENOLPYRUVYL-6-HYDROXY-3-CYCLOHEXENE-1-CARBOXYLATE SYNTHASE"/>
    <property type="match status" value="1"/>
</dbReference>